<keyword evidence="6" id="KW-0221">Differentiation</keyword>
<dbReference type="InterPro" id="IPR009071">
    <property type="entry name" value="HMG_box_dom"/>
</dbReference>
<dbReference type="GO" id="GO:0007283">
    <property type="term" value="P:spermatogenesis"/>
    <property type="evidence" value="ECO:0007669"/>
    <property type="project" value="TreeGrafter"/>
</dbReference>
<dbReference type="InterPro" id="IPR024970">
    <property type="entry name" value="Maelstrom"/>
</dbReference>
<evidence type="ECO:0000256" key="6">
    <source>
        <dbReference type="ARBA" id="ARBA00022782"/>
    </source>
</evidence>
<dbReference type="InterPro" id="IPR036910">
    <property type="entry name" value="HMG_box_dom_sf"/>
</dbReference>
<keyword evidence="8" id="KW-0943">RNA-mediated gene silencing</keyword>
<sequence length="460" mass="51918">MAPKKKGPFFFLMRELQNSRKERNLPCSLDDVREEAGEMWRQMSERQRAVYEDMANEHRERGRGSLYNKFTSDGRCIALVLKEEDERVQLLQESITNIQHYVDDMGPVERIIKWPIYIVSTNILCEANGITYPLEIAFIEYTIEKGFIRAFHRFINPGNIPLGFASAAKDHSENTHGIPIIGFEEGITDYRQFVQDLFEFFRITNEDQCPPIFTMRDHILQAEGCLRWIEEAARTPIDIQVWDVLPLLRKLCSAAGNEISQGEAERILYSAMFDYEMKCLCYYHAEIDNIHCALGETRRIGFKMSNVLLSAYEVDEIIEYQHLPPRLDPSSNFEVSQMNVRPARAGWGRRLEPQAGGGDEGSSIPRDSYASAPLPRETRRPSDYYGEEVGPTVVAASGRFGVSSASASSSAVDDEFPSLCDSMQKCQPPSRGASGGMLSRASSSMTSYSDRSETASITSG</sequence>
<evidence type="ECO:0000256" key="5">
    <source>
        <dbReference type="ARBA" id="ARBA00022490"/>
    </source>
</evidence>
<dbReference type="GO" id="GO:0060964">
    <property type="term" value="P:regulation of miRNA-mediated gene silencing"/>
    <property type="evidence" value="ECO:0007669"/>
    <property type="project" value="InterPro"/>
</dbReference>
<dbReference type="GO" id="GO:0034587">
    <property type="term" value="P:piRNA processing"/>
    <property type="evidence" value="ECO:0007669"/>
    <property type="project" value="TreeGrafter"/>
</dbReference>
<keyword evidence="10" id="KW-0469">Meiosis</keyword>
<comment type="similarity">
    <text evidence="3">Belongs to the maelstrom family.</text>
</comment>
<dbReference type="PANTHER" id="PTHR21358">
    <property type="entry name" value="PROTEIN MAELSTROM HOMOLOG"/>
    <property type="match status" value="1"/>
</dbReference>
<dbReference type="GO" id="GO:0030154">
    <property type="term" value="P:cell differentiation"/>
    <property type="evidence" value="ECO:0007669"/>
    <property type="project" value="UniProtKB-KW"/>
</dbReference>
<dbReference type="GO" id="GO:0043565">
    <property type="term" value="F:sequence-specific DNA binding"/>
    <property type="evidence" value="ECO:0007669"/>
    <property type="project" value="TreeGrafter"/>
</dbReference>
<keyword evidence="5" id="KW-0963">Cytoplasm</keyword>
<dbReference type="GO" id="GO:0007140">
    <property type="term" value="P:male meiotic nuclear division"/>
    <property type="evidence" value="ECO:0007669"/>
    <property type="project" value="TreeGrafter"/>
</dbReference>
<protein>
    <recommendedName>
        <fullName evidence="13">HMG box domain-containing protein</fullName>
    </recommendedName>
</protein>
<dbReference type="Proteomes" id="UP001321473">
    <property type="component" value="Unassembled WGS sequence"/>
</dbReference>
<dbReference type="GO" id="GO:0043186">
    <property type="term" value="C:P granule"/>
    <property type="evidence" value="ECO:0007669"/>
    <property type="project" value="TreeGrafter"/>
</dbReference>
<evidence type="ECO:0000256" key="12">
    <source>
        <dbReference type="SAM" id="MobiDB-lite"/>
    </source>
</evidence>
<feature type="region of interest" description="Disordered" evidence="12">
    <location>
        <begin position="344"/>
        <end position="386"/>
    </location>
</feature>
<dbReference type="EMBL" id="JARKHS020009492">
    <property type="protein sequence ID" value="KAK8779725.1"/>
    <property type="molecule type" value="Genomic_DNA"/>
</dbReference>
<evidence type="ECO:0000256" key="2">
    <source>
        <dbReference type="ARBA" id="ARBA00004496"/>
    </source>
</evidence>
<evidence type="ECO:0000313" key="15">
    <source>
        <dbReference type="Proteomes" id="UP001321473"/>
    </source>
</evidence>
<keyword evidence="7 11" id="KW-0238">DNA-binding</keyword>
<evidence type="ECO:0000256" key="10">
    <source>
        <dbReference type="ARBA" id="ARBA00023254"/>
    </source>
</evidence>
<feature type="region of interest" description="Disordered" evidence="12">
    <location>
        <begin position="404"/>
        <end position="460"/>
    </location>
</feature>
<dbReference type="Gene3D" id="1.10.30.10">
    <property type="entry name" value="High mobility group box domain"/>
    <property type="match status" value="1"/>
</dbReference>
<feature type="domain" description="HMG box" evidence="13">
    <location>
        <begin position="3"/>
        <end position="61"/>
    </location>
</feature>
<evidence type="ECO:0000256" key="1">
    <source>
        <dbReference type="ARBA" id="ARBA00004123"/>
    </source>
</evidence>
<dbReference type="InterPro" id="IPR039259">
    <property type="entry name" value="Protein_maelstrom"/>
</dbReference>
<dbReference type="Pfam" id="PF13017">
    <property type="entry name" value="Maelstrom"/>
    <property type="match status" value="1"/>
</dbReference>
<feature type="DNA-binding region" description="HMG box" evidence="11">
    <location>
        <begin position="3"/>
        <end position="61"/>
    </location>
</feature>
<comment type="caution">
    <text evidence="14">The sequence shown here is derived from an EMBL/GenBank/DDBJ whole genome shotgun (WGS) entry which is preliminary data.</text>
</comment>
<evidence type="ECO:0000256" key="7">
    <source>
        <dbReference type="ARBA" id="ARBA00023125"/>
    </source>
</evidence>
<dbReference type="AlphaFoldDB" id="A0AAQ4EYN2"/>
<keyword evidence="15" id="KW-1185">Reference proteome</keyword>
<dbReference type="PANTHER" id="PTHR21358:SF4">
    <property type="entry name" value="PROTEIN MAELSTROM HOMOLOG"/>
    <property type="match status" value="1"/>
</dbReference>
<evidence type="ECO:0000256" key="9">
    <source>
        <dbReference type="ARBA" id="ARBA00023242"/>
    </source>
</evidence>
<reference evidence="14 15" key="1">
    <citation type="journal article" date="2023" name="Arcadia Sci">
        <title>De novo assembly of a long-read Amblyomma americanum tick genome.</title>
        <authorList>
            <person name="Chou S."/>
            <person name="Poskanzer K.E."/>
            <person name="Rollins M."/>
            <person name="Thuy-Boun P.S."/>
        </authorList>
    </citation>
    <scope>NUCLEOTIDE SEQUENCE [LARGE SCALE GENOMIC DNA]</scope>
    <source>
        <strain evidence="14">F_SG_1</strain>
        <tissue evidence="14">Salivary glands</tissue>
    </source>
</reference>
<evidence type="ECO:0000259" key="13">
    <source>
        <dbReference type="PROSITE" id="PS50118"/>
    </source>
</evidence>
<evidence type="ECO:0000256" key="4">
    <source>
        <dbReference type="ARBA" id="ARBA00022473"/>
    </source>
</evidence>
<dbReference type="PROSITE" id="PS50118">
    <property type="entry name" value="HMG_BOX_2"/>
    <property type="match status" value="1"/>
</dbReference>
<evidence type="ECO:0000256" key="3">
    <source>
        <dbReference type="ARBA" id="ARBA00007057"/>
    </source>
</evidence>
<comment type="subcellular location">
    <subcellularLocation>
        <location evidence="2">Cytoplasm</location>
    </subcellularLocation>
    <subcellularLocation>
        <location evidence="1">Nucleus</location>
    </subcellularLocation>
</comment>
<dbReference type="GO" id="GO:0005634">
    <property type="term" value="C:nucleus"/>
    <property type="evidence" value="ECO:0007669"/>
    <property type="project" value="UniProtKB-SubCell"/>
</dbReference>
<dbReference type="GO" id="GO:0045892">
    <property type="term" value="P:negative regulation of DNA-templated transcription"/>
    <property type="evidence" value="ECO:0007669"/>
    <property type="project" value="TreeGrafter"/>
</dbReference>
<proteinExistence type="inferred from homology"/>
<evidence type="ECO:0000256" key="8">
    <source>
        <dbReference type="ARBA" id="ARBA00023158"/>
    </source>
</evidence>
<dbReference type="SMART" id="SM00398">
    <property type="entry name" value="HMG"/>
    <property type="match status" value="1"/>
</dbReference>
<accession>A0AAQ4EYN2</accession>
<dbReference type="Pfam" id="PF09011">
    <property type="entry name" value="HMG_box_2"/>
    <property type="match status" value="1"/>
</dbReference>
<feature type="compositionally biased region" description="Polar residues" evidence="12">
    <location>
        <begin position="440"/>
        <end position="460"/>
    </location>
</feature>
<dbReference type="SUPFAM" id="SSF47095">
    <property type="entry name" value="HMG-box"/>
    <property type="match status" value="1"/>
</dbReference>
<keyword evidence="4" id="KW-0217">Developmental protein</keyword>
<gene>
    <name evidence="14" type="ORF">V5799_018938</name>
</gene>
<evidence type="ECO:0000313" key="14">
    <source>
        <dbReference type="EMBL" id="KAK8779725.1"/>
    </source>
</evidence>
<organism evidence="14 15">
    <name type="scientific">Amblyomma americanum</name>
    <name type="common">Lone star tick</name>
    <dbReference type="NCBI Taxonomy" id="6943"/>
    <lineage>
        <taxon>Eukaryota</taxon>
        <taxon>Metazoa</taxon>
        <taxon>Ecdysozoa</taxon>
        <taxon>Arthropoda</taxon>
        <taxon>Chelicerata</taxon>
        <taxon>Arachnida</taxon>
        <taxon>Acari</taxon>
        <taxon>Parasitiformes</taxon>
        <taxon>Ixodida</taxon>
        <taxon>Ixodoidea</taxon>
        <taxon>Ixodidae</taxon>
        <taxon>Amblyomminae</taxon>
        <taxon>Amblyomma</taxon>
    </lineage>
</organism>
<evidence type="ECO:0000256" key="11">
    <source>
        <dbReference type="PROSITE-ProRule" id="PRU00267"/>
    </source>
</evidence>
<name>A0AAQ4EYN2_AMBAM</name>
<keyword evidence="9 11" id="KW-0539">Nucleus</keyword>